<feature type="transmembrane region" description="Helical" evidence="1">
    <location>
        <begin position="6"/>
        <end position="28"/>
    </location>
</feature>
<protein>
    <submittedName>
        <fullName evidence="2">Uncharacterized protein</fullName>
    </submittedName>
</protein>
<comment type="caution">
    <text evidence="2">The sequence shown here is derived from an EMBL/GenBank/DDBJ whole genome shotgun (WGS) entry which is preliminary data.</text>
</comment>
<keyword evidence="1" id="KW-1133">Transmembrane helix</keyword>
<dbReference type="AlphaFoldDB" id="A0A4Q7MU29"/>
<evidence type="ECO:0000313" key="3">
    <source>
        <dbReference type="Proteomes" id="UP000293874"/>
    </source>
</evidence>
<reference evidence="2 3" key="1">
    <citation type="submission" date="2019-02" db="EMBL/GenBank/DDBJ databases">
        <title>Genomic Encyclopedia of Type Strains, Phase IV (KMG-IV): sequencing the most valuable type-strain genomes for metagenomic binning, comparative biology and taxonomic classification.</title>
        <authorList>
            <person name="Goeker M."/>
        </authorList>
    </citation>
    <scope>NUCLEOTIDE SEQUENCE [LARGE SCALE GENOMIC DNA]</scope>
    <source>
        <strain evidence="2 3">DSM 18116</strain>
    </source>
</reference>
<gene>
    <name evidence="2" type="ORF">EV199_4301</name>
</gene>
<keyword evidence="1" id="KW-0812">Transmembrane</keyword>
<name>A0A4Q7MU29_9BACT</name>
<accession>A0A4Q7MU29</accession>
<keyword evidence="3" id="KW-1185">Reference proteome</keyword>
<evidence type="ECO:0000313" key="2">
    <source>
        <dbReference type="EMBL" id="RZS72382.1"/>
    </source>
</evidence>
<dbReference type="Proteomes" id="UP000293874">
    <property type="component" value="Unassembled WGS sequence"/>
</dbReference>
<dbReference type="EMBL" id="SGXA01000002">
    <property type="protein sequence ID" value="RZS72382.1"/>
    <property type="molecule type" value="Genomic_DNA"/>
</dbReference>
<evidence type="ECO:0000256" key="1">
    <source>
        <dbReference type="SAM" id="Phobius"/>
    </source>
</evidence>
<sequence>MIMFITIPVNVFLLGGALFVAFLIGYMIRSKDLAKSNKKVTSLETEMVSNHAEILNLQKENVELEKKLKSLSIPVIPMTKEDKEAKRVASQSPTAQKHS</sequence>
<keyword evidence="1" id="KW-0472">Membrane</keyword>
<organism evidence="2 3">
    <name type="scientific">Pseudobacter ginsenosidimutans</name>
    <dbReference type="NCBI Taxonomy" id="661488"/>
    <lineage>
        <taxon>Bacteria</taxon>
        <taxon>Pseudomonadati</taxon>
        <taxon>Bacteroidota</taxon>
        <taxon>Chitinophagia</taxon>
        <taxon>Chitinophagales</taxon>
        <taxon>Chitinophagaceae</taxon>
        <taxon>Pseudobacter</taxon>
    </lineage>
</organism>
<proteinExistence type="predicted"/>